<gene>
    <name evidence="3" type="ORF">QBC33DRAFT_520370</name>
</gene>
<dbReference type="Proteomes" id="UP001244011">
    <property type="component" value="Unassembled WGS sequence"/>
</dbReference>
<dbReference type="EMBL" id="MU838997">
    <property type="protein sequence ID" value="KAK1772141.1"/>
    <property type="molecule type" value="Genomic_DNA"/>
</dbReference>
<dbReference type="InterPro" id="IPR050593">
    <property type="entry name" value="LovG"/>
</dbReference>
<dbReference type="SUPFAM" id="SSF53474">
    <property type="entry name" value="alpha/beta-Hydrolases"/>
    <property type="match status" value="1"/>
</dbReference>
<dbReference type="PANTHER" id="PTHR48070:SF4">
    <property type="entry name" value="ESTERASE ALNB"/>
    <property type="match status" value="1"/>
</dbReference>
<dbReference type="GO" id="GO:0005737">
    <property type="term" value="C:cytoplasm"/>
    <property type="evidence" value="ECO:0007669"/>
    <property type="project" value="TreeGrafter"/>
</dbReference>
<dbReference type="GO" id="GO:0005634">
    <property type="term" value="C:nucleus"/>
    <property type="evidence" value="ECO:0007669"/>
    <property type="project" value="TreeGrafter"/>
</dbReference>
<name>A0AAJ0C8X0_9PEZI</name>
<evidence type="ECO:0000313" key="4">
    <source>
        <dbReference type="Proteomes" id="UP001244011"/>
    </source>
</evidence>
<feature type="domain" description="Serine hydrolase" evidence="2">
    <location>
        <begin position="3"/>
        <end position="207"/>
    </location>
</feature>
<dbReference type="InterPro" id="IPR029058">
    <property type="entry name" value="AB_hydrolase_fold"/>
</dbReference>
<keyword evidence="4" id="KW-1185">Reference proteome</keyword>
<dbReference type="Gene3D" id="3.40.50.1820">
    <property type="entry name" value="alpha/beta hydrolase"/>
    <property type="match status" value="1"/>
</dbReference>
<dbReference type="Pfam" id="PF03959">
    <property type="entry name" value="FSH1"/>
    <property type="match status" value="1"/>
</dbReference>
<evidence type="ECO:0000256" key="1">
    <source>
        <dbReference type="ARBA" id="ARBA00022801"/>
    </source>
</evidence>
<evidence type="ECO:0000259" key="2">
    <source>
        <dbReference type="Pfam" id="PF03959"/>
    </source>
</evidence>
<dbReference type="InterPro" id="IPR005645">
    <property type="entry name" value="FSH-like_dom"/>
</dbReference>
<accession>A0AAJ0C8X0</accession>
<dbReference type="PANTHER" id="PTHR48070">
    <property type="entry name" value="ESTERASE OVCA2"/>
    <property type="match status" value="1"/>
</dbReference>
<protein>
    <submittedName>
        <fullName evidence="3">Serine hydrolase FSH</fullName>
    </submittedName>
</protein>
<dbReference type="GeneID" id="85309559"/>
<sequence>MPERKILCLHGAQLSSELFKLQLRPYLNRLETEHNCSFHFVNGPVPTEPEASIAAFWDQPCYRFFHWAPSPIEFQMSQVYEAYKFLYKVIEEHGPFDGVMGFSQGSVASVALMLHHAELHPESPPDALFRFAILFSIPNLPDEDSDGSPLSWGKIRIPSLHICGEADEEWFEMSKLTFERNCEEGTARIIVHKGGHLVPKDQPTVDEILGAIGELIQKADGA</sequence>
<proteinExistence type="predicted"/>
<evidence type="ECO:0000313" key="3">
    <source>
        <dbReference type="EMBL" id="KAK1772141.1"/>
    </source>
</evidence>
<dbReference type="RefSeq" id="XP_060288354.1">
    <property type="nucleotide sequence ID" value="XM_060426372.1"/>
</dbReference>
<organism evidence="3 4">
    <name type="scientific">Phialemonium atrogriseum</name>
    <dbReference type="NCBI Taxonomy" id="1093897"/>
    <lineage>
        <taxon>Eukaryota</taxon>
        <taxon>Fungi</taxon>
        <taxon>Dikarya</taxon>
        <taxon>Ascomycota</taxon>
        <taxon>Pezizomycotina</taxon>
        <taxon>Sordariomycetes</taxon>
        <taxon>Sordariomycetidae</taxon>
        <taxon>Cephalothecales</taxon>
        <taxon>Cephalothecaceae</taxon>
        <taxon>Phialemonium</taxon>
    </lineage>
</organism>
<comment type="caution">
    <text evidence="3">The sequence shown here is derived from an EMBL/GenBank/DDBJ whole genome shotgun (WGS) entry which is preliminary data.</text>
</comment>
<dbReference type="GO" id="GO:0016787">
    <property type="term" value="F:hydrolase activity"/>
    <property type="evidence" value="ECO:0007669"/>
    <property type="project" value="UniProtKB-KW"/>
</dbReference>
<reference evidence="3" key="1">
    <citation type="submission" date="2023-06" db="EMBL/GenBank/DDBJ databases">
        <title>Genome-scale phylogeny and comparative genomics of the fungal order Sordariales.</title>
        <authorList>
            <consortium name="Lawrence Berkeley National Laboratory"/>
            <person name="Hensen N."/>
            <person name="Bonometti L."/>
            <person name="Westerberg I."/>
            <person name="Brannstrom I.O."/>
            <person name="Guillou S."/>
            <person name="Cros-Aarteil S."/>
            <person name="Calhoun S."/>
            <person name="Haridas S."/>
            <person name="Kuo A."/>
            <person name="Mondo S."/>
            <person name="Pangilinan J."/>
            <person name="Riley R."/>
            <person name="Labutti K."/>
            <person name="Andreopoulos B."/>
            <person name="Lipzen A."/>
            <person name="Chen C."/>
            <person name="Yanf M."/>
            <person name="Daum C."/>
            <person name="Ng V."/>
            <person name="Clum A."/>
            <person name="Steindorff A."/>
            <person name="Ohm R."/>
            <person name="Martin F."/>
            <person name="Silar P."/>
            <person name="Natvig D."/>
            <person name="Lalanne C."/>
            <person name="Gautier V."/>
            <person name="Ament-Velasquez S.L."/>
            <person name="Kruys A."/>
            <person name="Hutchinson M.I."/>
            <person name="Powell A.J."/>
            <person name="Barry K."/>
            <person name="Miller A.N."/>
            <person name="Grigoriev I.V."/>
            <person name="Debuchy R."/>
            <person name="Gladieux P."/>
            <person name="Thoren M.H."/>
            <person name="Johannesson H."/>
        </authorList>
    </citation>
    <scope>NUCLEOTIDE SEQUENCE</scope>
    <source>
        <strain evidence="3">8032-3</strain>
    </source>
</reference>
<keyword evidence="1 3" id="KW-0378">Hydrolase</keyword>
<dbReference type="GO" id="GO:0019748">
    <property type="term" value="P:secondary metabolic process"/>
    <property type="evidence" value="ECO:0007669"/>
    <property type="project" value="TreeGrafter"/>
</dbReference>
<dbReference type="AlphaFoldDB" id="A0AAJ0C8X0"/>